<accession>A0A813IWK2</accession>
<comment type="caution">
    <text evidence="1">The sequence shown here is derived from an EMBL/GenBank/DDBJ whole genome shotgun (WGS) entry which is preliminary data.</text>
</comment>
<dbReference type="AlphaFoldDB" id="A0A813IWK2"/>
<gene>
    <name evidence="1" type="ORF">PGLA2088_LOCUS13092</name>
</gene>
<feature type="non-terminal residue" evidence="1">
    <location>
        <position position="1"/>
    </location>
</feature>
<organism evidence="1 2">
    <name type="scientific">Polarella glacialis</name>
    <name type="common">Dinoflagellate</name>
    <dbReference type="NCBI Taxonomy" id="89957"/>
    <lineage>
        <taxon>Eukaryota</taxon>
        <taxon>Sar</taxon>
        <taxon>Alveolata</taxon>
        <taxon>Dinophyceae</taxon>
        <taxon>Suessiales</taxon>
        <taxon>Suessiaceae</taxon>
        <taxon>Polarella</taxon>
    </lineage>
</organism>
<proteinExistence type="predicted"/>
<feature type="non-terminal residue" evidence="1">
    <location>
        <position position="85"/>
    </location>
</feature>
<name>A0A813IWK2_POLGL</name>
<dbReference type="EMBL" id="CAJNNW010015560">
    <property type="protein sequence ID" value="CAE8657854.1"/>
    <property type="molecule type" value="Genomic_DNA"/>
</dbReference>
<protein>
    <submittedName>
        <fullName evidence="1">Uncharacterized protein</fullName>
    </submittedName>
</protein>
<reference evidence="1" key="1">
    <citation type="submission" date="2021-02" db="EMBL/GenBank/DDBJ databases">
        <authorList>
            <person name="Dougan E. K."/>
            <person name="Rhodes N."/>
            <person name="Thang M."/>
            <person name="Chan C."/>
        </authorList>
    </citation>
    <scope>NUCLEOTIDE SEQUENCE</scope>
</reference>
<evidence type="ECO:0000313" key="2">
    <source>
        <dbReference type="Proteomes" id="UP000626109"/>
    </source>
</evidence>
<dbReference type="Proteomes" id="UP000626109">
    <property type="component" value="Unassembled WGS sequence"/>
</dbReference>
<evidence type="ECO:0000313" key="1">
    <source>
        <dbReference type="EMBL" id="CAE8657854.1"/>
    </source>
</evidence>
<sequence>FRSSSAPCHTERLEMSSFVDRLVFPAPNPTYSRDTFKKHLCFIPWNEAVSPERVEDDRFADGIPCIWLPAPRAAGVILFCHGNAE</sequence>